<comment type="caution">
    <text evidence="3">The sequence shown here is derived from an EMBL/GenBank/DDBJ whole genome shotgun (WGS) entry which is preliminary data.</text>
</comment>
<name>A0A8J6NRJ6_9BACT</name>
<accession>A0A8J6NRJ6</accession>
<keyword evidence="3" id="KW-0687">Ribonucleoprotein</keyword>
<organism evidence="3 4">
    <name type="scientific">Candidatus Desulfatibia vada</name>
    <dbReference type="NCBI Taxonomy" id="2841696"/>
    <lineage>
        <taxon>Bacteria</taxon>
        <taxon>Pseudomonadati</taxon>
        <taxon>Thermodesulfobacteriota</taxon>
        <taxon>Desulfobacteria</taxon>
        <taxon>Desulfobacterales</taxon>
        <taxon>Desulfobacterales incertae sedis</taxon>
        <taxon>Candidatus Desulfatibia</taxon>
    </lineage>
</organism>
<keyword evidence="3" id="KW-0689">Ribosomal protein</keyword>
<keyword evidence="2" id="KW-0808">Transferase</keyword>
<reference evidence="3 4" key="1">
    <citation type="submission" date="2020-08" db="EMBL/GenBank/DDBJ databases">
        <title>Bridging the membrane lipid divide: bacteria of the FCB group superphylum have the potential to synthesize archaeal ether lipids.</title>
        <authorList>
            <person name="Villanueva L."/>
            <person name="Von Meijenfeldt F.A.B."/>
            <person name="Westbye A.B."/>
            <person name="Yadav S."/>
            <person name="Hopmans E.C."/>
            <person name="Dutilh B.E."/>
            <person name="Sinninghe Damste J.S."/>
        </authorList>
    </citation>
    <scope>NUCLEOTIDE SEQUENCE [LARGE SCALE GENOMIC DNA]</scope>
    <source>
        <strain evidence="3">NIOZ-UU17</strain>
    </source>
</reference>
<dbReference type="Gene3D" id="3.40.50.150">
    <property type="entry name" value="Vaccinia Virus protein VP39"/>
    <property type="match status" value="1"/>
</dbReference>
<dbReference type="InterPro" id="IPR029063">
    <property type="entry name" value="SAM-dependent_MTases_sf"/>
</dbReference>
<dbReference type="GO" id="GO:0032259">
    <property type="term" value="P:methylation"/>
    <property type="evidence" value="ECO:0007669"/>
    <property type="project" value="UniProtKB-KW"/>
</dbReference>
<dbReference type="GO" id="GO:0008276">
    <property type="term" value="F:protein methyltransferase activity"/>
    <property type="evidence" value="ECO:0007669"/>
    <property type="project" value="TreeGrafter"/>
</dbReference>
<proteinExistence type="predicted"/>
<dbReference type="Proteomes" id="UP000605201">
    <property type="component" value="Unassembled WGS sequence"/>
</dbReference>
<evidence type="ECO:0000256" key="2">
    <source>
        <dbReference type="ARBA" id="ARBA00022679"/>
    </source>
</evidence>
<evidence type="ECO:0000256" key="1">
    <source>
        <dbReference type="ARBA" id="ARBA00022603"/>
    </source>
</evidence>
<dbReference type="GO" id="GO:0005840">
    <property type="term" value="C:ribosome"/>
    <property type="evidence" value="ECO:0007669"/>
    <property type="project" value="UniProtKB-KW"/>
</dbReference>
<sequence length="207" mass="22767">MFFYRIGNLVVRSPLSIRRPKRGEDCLVLRTSRSFPPAHPSTKAALTVLQRLEVNNEVRILDIGCGSGILGLAAALKYGATALGCDISPASVKASMQNAAYNRMEDRLHLFRGSADAVKGSFQLILANLPAGIHAEMFDHYRRLTIPNESLLVISGFCDVMEAGIKEEIVNKGFIVMERVVVNAWAAATTPEYTYTWVGLGLKRIEK</sequence>
<dbReference type="AlphaFoldDB" id="A0A8J6NRJ6"/>
<evidence type="ECO:0000313" key="4">
    <source>
        <dbReference type="Proteomes" id="UP000605201"/>
    </source>
</evidence>
<dbReference type="Pfam" id="PF06325">
    <property type="entry name" value="PrmA"/>
    <property type="match status" value="1"/>
</dbReference>
<dbReference type="CDD" id="cd02440">
    <property type="entry name" value="AdoMet_MTases"/>
    <property type="match status" value="1"/>
</dbReference>
<gene>
    <name evidence="3" type="ORF">H8D96_05260</name>
</gene>
<dbReference type="InterPro" id="IPR050078">
    <property type="entry name" value="Ribosomal_L11_MeTrfase_PrmA"/>
</dbReference>
<evidence type="ECO:0000313" key="3">
    <source>
        <dbReference type="EMBL" id="MBC8431309.1"/>
    </source>
</evidence>
<dbReference type="EMBL" id="JACNIG010000130">
    <property type="protein sequence ID" value="MBC8431309.1"/>
    <property type="molecule type" value="Genomic_DNA"/>
</dbReference>
<protein>
    <submittedName>
        <fullName evidence="3">50S ribosomal protein L11 methyltransferase</fullName>
    </submittedName>
</protein>
<dbReference type="PANTHER" id="PTHR43648">
    <property type="entry name" value="ELECTRON TRANSFER FLAVOPROTEIN BETA SUBUNIT LYSINE METHYLTRANSFERASE"/>
    <property type="match status" value="1"/>
</dbReference>
<dbReference type="SUPFAM" id="SSF53335">
    <property type="entry name" value="S-adenosyl-L-methionine-dependent methyltransferases"/>
    <property type="match status" value="1"/>
</dbReference>
<dbReference type="PANTHER" id="PTHR43648:SF1">
    <property type="entry name" value="ELECTRON TRANSFER FLAVOPROTEIN BETA SUBUNIT LYSINE METHYLTRANSFERASE"/>
    <property type="match status" value="1"/>
</dbReference>
<keyword evidence="1 3" id="KW-0489">Methyltransferase</keyword>